<name>A0A8T0DIT3_9TREM</name>
<evidence type="ECO:0000256" key="1">
    <source>
        <dbReference type="SAM" id="MobiDB-lite"/>
    </source>
</evidence>
<keyword evidence="2" id="KW-0812">Transmembrane</keyword>
<dbReference type="OrthoDB" id="6266673at2759"/>
<evidence type="ECO:0000313" key="4">
    <source>
        <dbReference type="EMBL" id="KAF8567793.1"/>
    </source>
</evidence>
<protein>
    <recommendedName>
        <fullName evidence="3">FERM C-terminal PH-like domain-containing protein</fullName>
    </recommendedName>
</protein>
<keyword evidence="5" id="KW-1185">Reference proteome</keyword>
<feature type="transmembrane region" description="Helical" evidence="2">
    <location>
        <begin position="6"/>
        <end position="25"/>
    </location>
</feature>
<feature type="domain" description="FERM C-terminal PH-like" evidence="3">
    <location>
        <begin position="303"/>
        <end position="411"/>
    </location>
</feature>
<evidence type="ECO:0000256" key="2">
    <source>
        <dbReference type="SAM" id="Phobius"/>
    </source>
</evidence>
<feature type="region of interest" description="Disordered" evidence="1">
    <location>
        <begin position="107"/>
        <end position="136"/>
    </location>
</feature>
<evidence type="ECO:0000313" key="5">
    <source>
        <dbReference type="Proteomes" id="UP000699462"/>
    </source>
</evidence>
<dbReference type="Proteomes" id="UP000699462">
    <property type="component" value="Unassembled WGS sequence"/>
</dbReference>
<reference evidence="4 5" key="1">
    <citation type="submission" date="2019-07" db="EMBL/GenBank/DDBJ databases">
        <title>Annotation for the trematode Paragonimus westermani.</title>
        <authorList>
            <person name="Choi Y.-J."/>
        </authorList>
    </citation>
    <scope>NUCLEOTIDE SEQUENCE [LARGE SCALE GENOMIC DNA]</scope>
    <source>
        <strain evidence="4">180907_Pwestermani</strain>
    </source>
</reference>
<dbReference type="PANTHER" id="PTHR23280">
    <property type="entry name" value="4.1 G PROTEIN"/>
    <property type="match status" value="1"/>
</dbReference>
<dbReference type="PANTHER" id="PTHR23280:SF21">
    <property type="entry name" value="PROTEIN 4.1 HOMOLOG"/>
    <property type="match status" value="1"/>
</dbReference>
<dbReference type="InterPro" id="IPR019748">
    <property type="entry name" value="FERM_central"/>
</dbReference>
<accession>A0A8T0DIT3</accession>
<gene>
    <name evidence="4" type="ORF">P879_03215</name>
</gene>
<dbReference type="InterPro" id="IPR018980">
    <property type="entry name" value="FERM_PH-like_C"/>
</dbReference>
<dbReference type="InterPro" id="IPR035963">
    <property type="entry name" value="FERM_2"/>
</dbReference>
<proteinExistence type="predicted"/>
<dbReference type="SUPFAM" id="SSF47031">
    <property type="entry name" value="Second domain of FERM"/>
    <property type="match status" value="1"/>
</dbReference>
<dbReference type="EMBL" id="JTDF01003456">
    <property type="protein sequence ID" value="KAF8567793.1"/>
    <property type="molecule type" value="Genomic_DNA"/>
</dbReference>
<dbReference type="InterPro" id="IPR011993">
    <property type="entry name" value="PH-like_dom_sf"/>
</dbReference>
<evidence type="ECO:0000259" key="3">
    <source>
        <dbReference type="SMART" id="SM01196"/>
    </source>
</evidence>
<keyword evidence="2" id="KW-0472">Membrane</keyword>
<dbReference type="SMART" id="SM01196">
    <property type="entry name" value="FERM_C"/>
    <property type="match status" value="1"/>
</dbReference>
<sequence length="792" mass="88955">MAVEFLASWLSCSFYIHVLLGAFIAQMELGDYRPRHSICSETLSLATSLKSYTNSAHNSLSAQSYSLLSGRTCSLATPESDDDDDDVVLEANQAVWQPRQTSSVSSTFQMEQKSYTVDNNQSTSSRPRMPTDGAPSVRSEETVHWWTYAKVLPHLVQTALQSASCTTFANGDPIYGAETCSVVSQPTRVGPNWPYPAVAIHQHSAILRHVRRLHRKLRGWPRSKAESHFLRCATSLAFYGVDLHMLKSFRTTGCQRHTVNAWLPIPRTLRISRRAVSTSVNTRLWRRTFPGSMASLHRTAPSGDCSNDYYRLARFRHSVGVYPGGLLLYWGLVRLACFPWSRIVKLSTRQACCRLLIRQNSNFEHLTDNKHRGSCVEIYDLQFSSATLCCRFYRSFVDHHRFFRLGQSGMSPKLIGASSSKARTVERLPDHRYLAGNERSRSVFTVPNHRSPDADGKRDTVKKCRTWLLCWRPQDRVCRSGSSTSIVGPMNEQPNVEQQTATNHRSDYPSSDLREQVPVLEPAPAFTHQSSASLSEIPSSFVQAHRLGFVQRNSVDESLEHSDLRYHHDCLREENHHSGVVQLSHSLAPSLLLNETVPTLTPTAIVHNLVNREPHRRLSVDCRLHLSDERRDSLSVALPPLHLSFPSDSPLTNTSLNDLRTASISESFDCNQSGVGWLGPVVRTHTVLIHADGRRVQFDTQNEPSMAAAVCLDSEKMALTSPLFSPSQPRIVESLSVRLVPTRCFRFTASPIRVNQFQILSSAVIRSVRGSDIPQIATKSLYLRSPDSYPIN</sequence>
<dbReference type="SUPFAM" id="SSF50729">
    <property type="entry name" value="PH domain-like"/>
    <property type="match status" value="1"/>
</dbReference>
<feature type="compositionally biased region" description="Polar residues" evidence="1">
    <location>
        <begin position="482"/>
        <end position="503"/>
    </location>
</feature>
<dbReference type="GO" id="GO:0031032">
    <property type="term" value="P:actomyosin structure organization"/>
    <property type="evidence" value="ECO:0007669"/>
    <property type="project" value="TreeGrafter"/>
</dbReference>
<dbReference type="Gene3D" id="2.30.29.30">
    <property type="entry name" value="Pleckstrin-homology domain (PH domain)/Phosphotyrosine-binding domain (PTB)"/>
    <property type="match status" value="1"/>
</dbReference>
<organism evidence="4 5">
    <name type="scientific">Paragonimus westermani</name>
    <dbReference type="NCBI Taxonomy" id="34504"/>
    <lineage>
        <taxon>Eukaryota</taxon>
        <taxon>Metazoa</taxon>
        <taxon>Spiralia</taxon>
        <taxon>Lophotrochozoa</taxon>
        <taxon>Platyhelminthes</taxon>
        <taxon>Trematoda</taxon>
        <taxon>Digenea</taxon>
        <taxon>Plagiorchiida</taxon>
        <taxon>Troglotremata</taxon>
        <taxon>Troglotrematidae</taxon>
        <taxon>Paragonimus</taxon>
    </lineage>
</organism>
<comment type="caution">
    <text evidence="4">The sequence shown here is derived from an EMBL/GenBank/DDBJ whole genome shotgun (WGS) entry which is preliminary data.</text>
</comment>
<feature type="compositionally biased region" description="Polar residues" evidence="1">
    <location>
        <begin position="107"/>
        <end position="126"/>
    </location>
</feature>
<dbReference type="Pfam" id="PF09380">
    <property type="entry name" value="FERM_C"/>
    <property type="match status" value="1"/>
</dbReference>
<dbReference type="GO" id="GO:0005886">
    <property type="term" value="C:plasma membrane"/>
    <property type="evidence" value="ECO:0007669"/>
    <property type="project" value="TreeGrafter"/>
</dbReference>
<dbReference type="AlphaFoldDB" id="A0A8T0DIT3"/>
<feature type="region of interest" description="Disordered" evidence="1">
    <location>
        <begin position="482"/>
        <end position="510"/>
    </location>
</feature>
<keyword evidence="2" id="KW-1133">Transmembrane helix</keyword>
<dbReference type="GO" id="GO:0005856">
    <property type="term" value="C:cytoskeleton"/>
    <property type="evidence" value="ECO:0007669"/>
    <property type="project" value="TreeGrafter"/>
</dbReference>
<dbReference type="Pfam" id="PF00373">
    <property type="entry name" value="FERM_M"/>
    <property type="match status" value="1"/>
</dbReference>